<dbReference type="Pfam" id="PF00213">
    <property type="entry name" value="OSCP"/>
    <property type="match status" value="1"/>
</dbReference>
<keyword evidence="6" id="KW-0472">Membrane</keyword>
<organism evidence="8 9">
    <name type="scientific">Diacronema lutheri</name>
    <name type="common">Unicellular marine alga</name>
    <name type="synonym">Monochrysis lutheri</name>
    <dbReference type="NCBI Taxonomy" id="2081491"/>
    <lineage>
        <taxon>Eukaryota</taxon>
        <taxon>Haptista</taxon>
        <taxon>Haptophyta</taxon>
        <taxon>Pavlovophyceae</taxon>
        <taxon>Pavlovales</taxon>
        <taxon>Pavlovaceae</taxon>
        <taxon>Diacronema</taxon>
    </lineage>
</organism>
<keyword evidence="9" id="KW-1185">Reference proteome</keyword>
<name>A0A8J6C0Y7_DIALT</name>
<sequence>MLARRALLPARALLAMRYDGKLAELNAWILQEEADYLGSKGESKSLDDVSGAAPLKLYGVAGRYATGLYNSAVKAKELGKVDADLKKLVAAANTSATVASFLSSPTVSRADRTKGIEGVATALGLCTTTKHFLGVLASSSRTKFLMPIAHSFGALTASASGELTVTLTAARVLPDLEEKAIVDSIKQEFFPWQKVRIVRMYDPELIKGYIVDYGDKILDKSYGNKLKKIKAALSGVGA</sequence>
<protein>
    <recommendedName>
        <fullName evidence="10">ATP synthase subunit O, mitochondrial</fullName>
    </recommendedName>
</protein>
<dbReference type="GO" id="GO:0046933">
    <property type="term" value="F:proton-transporting ATP synthase activity, rotational mechanism"/>
    <property type="evidence" value="ECO:0007669"/>
    <property type="project" value="InterPro"/>
</dbReference>
<keyword evidence="7" id="KW-0066">ATP synthesis</keyword>
<comment type="similarity">
    <text evidence="2">Belongs to the ATPase delta chain family.</text>
</comment>
<evidence type="ECO:0000256" key="2">
    <source>
        <dbReference type="ARBA" id="ARBA00007046"/>
    </source>
</evidence>
<evidence type="ECO:0000256" key="4">
    <source>
        <dbReference type="ARBA" id="ARBA00022781"/>
    </source>
</evidence>
<evidence type="ECO:0000313" key="8">
    <source>
        <dbReference type="EMBL" id="KAG8457089.1"/>
    </source>
</evidence>
<evidence type="ECO:0000256" key="5">
    <source>
        <dbReference type="ARBA" id="ARBA00023065"/>
    </source>
</evidence>
<dbReference type="HAMAP" id="MF_01416">
    <property type="entry name" value="ATP_synth_delta_bact"/>
    <property type="match status" value="1"/>
</dbReference>
<evidence type="ECO:0000256" key="6">
    <source>
        <dbReference type="ARBA" id="ARBA00023136"/>
    </source>
</evidence>
<dbReference type="Gene3D" id="1.10.520.20">
    <property type="entry name" value="N-terminal domain of the delta subunit of the F1F0-ATP synthase"/>
    <property type="match status" value="1"/>
</dbReference>
<gene>
    <name evidence="8" type="ORF">KFE25_009849</name>
</gene>
<dbReference type="NCBIfam" id="TIGR01145">
    <property type="entry name" value="ATP_synt_delta"/>
    <property type="match status" value="1"/>
</dbReference>
<accession>A0A8J6C0Y7</accession>
<comment type="subcellular location">
    <subcellularLocation>
        <location evidence="1">Membrane</location>
    </subcellularLocation>
</comment>
<keyword evidence="3" id="KW-0813">Transport</keyword>
<dbReference type="SUPFAM" id="SSF47928">
    <property type="entry name" value="N-terminal domain of the delta subunit of the F1F0-ATP synthase"/>
    <property type="match status" value="1"/>
</dbReference>
<dbReference type="OMA" id="VTTNWIN"/>
<evidence type="ECO:0000256" key="7">
    <source>
        <dbReference type="ARBA" id="ARBA00023310"/>
    </source>
</evidence>
<dbReference type="PRINTS" id="PR00125">
    <property type="entry name" value="ATPASEDELTA"/>
</dbReference>
<dbReference type="InterPro" id="IPR026015">
    <property type="entry name" value="ATP_synth_OSCP/delta_N_sf"/>
</dbReference>
<keyword evidence="5" id="KW-0406">Ion transport</keyword>
<keyword evidence="4" id="KW-0375">Hydrogen ion transport</keyword>
<dbReference type="PANTHER" id="PTHR11910">
    <property type="entry name" value="ATP SYNTHASE DELTA CHAIN"/>
    <property type="match status" value="1"/>
</dbReference>
<dbReference type="InterPro" id="IPR000711">
    <property type="entry name" value="ATPase_OSCP/dsu"/>
</dbReference>
<evidence type="ECO:0000313" key="9">
    <source>
        <dbReference type="Proteomes" id="UP000751190"/>
    </source>
</evidence>
<dbReference type="GO" id="GO:0016020">
    <property type="term" value="C:membrane"/>
    <property type="evidence" value="ECO:0007669"/>
    <property type="project" value="UniProtKB-SubCell"/>
</dbReference>
<dbReference type="AlphaFoldDB" id="A0A8J6C0Y7"/>
<reference evidence="8" key="1">
    <citation type="submission" date="2021-05" db="EMBL/GenBank/DDBJ databases">
        <title>The genome of the haptophyte Pavlova lutheri (Diacronema luteri, Pavlovales) - a model for lipid biosynthesis in eukaryotic algae.</title>
        <authorList>
            <person name="Hulatt C.J."/>
            <person name="Posewitz M.C."/>
        </authorList>
    </citation>
    <scope>NUCLEOTIDE SEQUENCE</scope>
    <source>
        <strain evidence="8">NIVA-4/92</strain>
    </source>
</reference>
<dbReference type="EMBL" id="JAGTXO010000083">
    <property type="protein sequence ID" value="KAG8457089.1"/>
    <property type="molecule type" value="Genomic_DNA"/>
</dbReference>
<evidence type="ECO:0008006" key="10">
    <source>
        <dbReference type="Google" id="ProtNLM"/>
    </source>
</evidence>
<comment type="caution">
    <text evidence="8">The sequence shown here is derived from an EMBL/GenBank/DDBJ whole genome shotgun (WGS) entry which is preliminary data.</text>
</comment>
<evidence type="ECO:0000256" key="1">
    <source>
        <dbReference type="ARBA" id="ARBA00004370"/>
    </source>
</evidence>
<dbReference type="OrthoDB" id="1262810at2759"/>
<evidence type="ECO:0000256" key="3">
    <source>
        <dbReference type="ARBA" id="ARBA00022448"/>
    </source>
</evidence>
<dbReference type="Proteomes" id="UP000751190">
    <property type="component" value="Unassembled WGS sequence"/>
</dbReference>
<proteinExistence type="inferred from homology"/>